<reference evidence="2" key="2">
    <citation type="submission" date="2025-08" db="UniProtKB">
        <authorList>
            <consortium name="Ensembl"/>
        </authorList>
    </citation>
    <scope>IDENTIFICATION</scope>
</reference>
<name>A0A7N5K8X1_AILME</name>
<protein>
    <submittedName>
        <fullName evidence="2">Uncharacterized protein</fullName>
    </submittedName>
</protein>
<dbReference type="AlphaFoldDB" id="A0A7N5K8X1"/>
<keyword evidence="3" id="KW-1185">Reference proteome</keyword>
<dbReference type="InParanoid" id="A0A7N5K8X1"/>
<feature type="compositionally biased region" description="Polar residues" evidence="1">
    <location>
        <begin position="1"/>
        <end position="14"/>
    </location>
</feature>
<dbReference type="Ensembl" id="ENSAMET00000034663.1">
    <property type="protein sequence ID" value="ENSAMEP00000036514.1"/>
    <property type="gene ID" value="ENSAMEG00000030315.1"/>
</dbReference>
<proteinExistence type="predicted"/>
<dbReference type="Proteomes" id="UP000008912">
    <property type="component" value="Unassembled WGS sequence"/>
</dbReference>
<evidence type="ECO:0000313" key="2">
    <source>
        <dbReference type="Ensembl" id="ENSAMEP00000036514.1"/>
    </source>
</evidence>
<feature type="region of interest" description="Disordered" evidence="1">
    <location>
        <begin position="1"/>
        <end position="20"/>
    </location>
</feature>
<feature type="compositionally biased region" description="Basic residues" evidence="1">
    <location>
        <begin position="54"/>
        <end position="69"/>
    </location>
</feature>
<evidence type="ECO:0000256" key="1">
    <source>
        <dbReference type="SAM" id="MobiDB-lite"/>
    </source>
</evidence>
<accession>A0A7N5K8X1</accession>
<reference evidence="2" key="3">
    <citation type="submission" date="2025-09" db="UniProtKB">
        <authorList>
            <consortium name="Ensembl"/>
        </authorList>
    </citation>
    <scope>IDENTIFICATION</scope>
</reference>
<feature type="compositionally biased region" description="Low complexity" evidence="1">
    <location>
        <begin position="70"/>
        <end position="84"/>
    </location>
</feature>
<reference evidence="2 3" key="1">
    <citation type="journal article" date="2010" name="Nature">
        <title>The sequence and de novo assembly of the giant panda genome.</title>
        <authorList>
            <person name="Li R."/>
            <person name="Fan W."/>
            <person name="Tian G."/>
            <person name="Zhu H."/>
            <person name="He L."/>
            <person name="Cai J."/>
            <person name="Huang Q."/>
            <person name="Cai Q."/>
            <person name="Li B."/>
            <person name="Bai Y."/>
            <person name="Zhang Z."/>
            <person name="Zhang Y."/>
            <person name="Wang W."/>
            <person name="Li J."/>
            <person name="Wei F."/>
            <person name="Li H."/>
            <person name="Jian M."/>
            <person name="Li J."/>
            <person name="Zhang Z."/>
            <person name="Nielsen R."/>
            <person name="Li D."/>
            <person name="Gu W."/>
            <person name="Yang Z."/>
            <person name="Xuan Z."/>
            <person name="Ryder O.A."/>
            <person name="Leung F.C."/>
            <person name="Zhou Y."/>
            <person name="Cao J."/>
            <person name="Sun X."/>
            <person name="Fu Y."/>
            <person name="Fang X."/>
            <person name="Guo X."/>
            <person name="Wang B."/>
            <person name="Hou R."/>
            <person name="Shen F."/>
            <person name="Mu B."/>
            <person name="Ni P."/>
            <person name="Lin R."/>
            <person name="Qian W."/>
            <person name="Wang G."/>
            <person name="Yu C."/>
            <person name="Nie W."/>
            <person name="Wang J."/>
            <person name="Wu Z."/>
            <person name="Liang H."/>
            <person name="Min J."/>
            <person name="Wu Q."/>
            <person name="Cheng S."/>
            <person name="Ruan J."/>
            <person name="Wang M."/>
            <person name="Shi Z."/>
            <person name="Wen M."/>
            <person name="Liu B."/>
            <person name="Ren X."/>
            <person name="Zheng H."/>
            <person name="Dong D."/>
            <person name="Cook K."/>
            <person name="Shan G."/>
            <person name="Zhang H."/>
            <person name="Kosiol C."/>
            <person name="Xie X."/>
            <person name="Lu Z."/>
            <person name="Zheng H."/>
            <person name="Li Y."/>
            <person name="Steiner C.C."/>
            <person name="Lam T.T."/>
            <person name="Lin S."/>
            <person name="Zhang Q."/>
            <person name="Li G."/>
            <person name="Tian J."/>
            <person name="Gong T."/>
            <person name="Liu H."/>
            <person name="Zhang D."/>
            <person name="Fang L."/>
            <person name="Ye C."/>
            <person name="Zhang J."/>
            <person name="Hu W."/>
            <person name="Xu A."/>
            <person name="Ren Y."/>
            <person name="Zhang G."/>
            <person name="Bruford M.W."/>
            <person name="Li Q."/>
            <person name="Ma L."/>
            <person name="Guo Y."/>
            <person name="An N."/>
            <person name="Hu Y."/>
            <person name="Zheng Y."/>
            <person name="Shi Y."/>
            <person name="Li Z."/>
            <person name="Liu Q."/>
            <person name="Chen Y."/>
            <person name="Zhao J."/>
            <person name="Qu N."/>
            <person name="Zhao S."/>
            <person name="Tian F."/>
            <person name="Wang X."/>
            <person name="Wang H."/>
            <person name="Xu L."/>
            <person name="Liu X."/>
            <person name="Vinar T."/>
            <person name="Wang Y."/>
            <person name="Lam T.W."/>
            <person name="Yiu S.M."/>
            <person name="Liu S."/>
            <person name="Zhang H."/>
            <person name="Li D."/>
            <person name="Huang Y."/>
            <person name="Wang X."/>
            <person name="Yang G."/>
            <person name="Jiang Z."/>
            <person name="Wang J."/>
            <person name="Qin N."/>
            <person name="Li L."/>
            <person name="Li J."/>
            <person name="Bolund L."/>
            <person name="Kristiansen K."/>
            <person name="Wong G.K."/>
            <person name="Olson M."/>
            <person name="Zhang X."/>
            <person name="Li S."/>
            <person name="Yang H."/>
            <person name="Wang J."/>
            <person name="Wang J."/>
        </authorList>
    </citation>
    <scope>NUCLEOTIDE SEQUENCE [LARGE SCALE GENOMIC DNA]</scope>
</reference>
<sequence>MSPQRGPTSLNLTGTPGKKTKAILWPQGRHQWVRSQRCMRSPSASPRAAVGARTRGRLLGRRGWGHRGRSGSCPPSRRRAAASAWRPCPVTMRRACTSRPPRRCPRSQSFPTTCSTTRTTRCPWLRFWRLTRRAQRI</sequence>
<feature type="region of interest" description="Disordered" evidence="1">
    <location>
        <begin position="34"/>
        <end position="84"/>
    </location>
</feature>
<dbReference type="GeneTree" id="ENSGT01010000229403"/>
<organism evidence="2 3">
    <name type="scientific">Ailuropoda melanoleuca</name>
    <name type="common">Giant panda</name>
    <dbReference type="NCBI Taxonomy" id="9646"/>
    <lineage>
        <taxon>Eukaryota</taxon>
        <taxon>Metazoa</taxon>
        <taxon>Chordata</taxon>
        <taxon>Craniata</taxon>
        <taxon>Vertebrata</taxon>
        <taxon>Euteleostomi</taxon>
        <taxon>Mammalia</taxon>
        <taxon>Eutheria</taxon>
        <taxon>Laurasiatheria</taxon>
        <taxon>Carnivora</taxon>
        <taxon>Caniformia</taxon>
        <taxon>Ursidae</taxon>
        <taxon>Ailuropoda</taxon>
    </lineage>
</organism>
<evidence type="ECO:0000313" key="3">
    <source>
        <dbReference type="Proteomes" id="UP000008912"/>
    </source>
</evidence>